<feature type="region of interest" description="Disordered" evidence="1">
    <location>
        <begin position="39"/>
        <end position="74"/>
    </location>
</feature>
<dbReference type="Proteomes" id="UP000260644">
    <property type="component" value="Unassembled WGS sequence"/>
</dbReference>
<dbReference type="RefSeq" id="WP_116975677.1">
    <property type="nucleotide sequence ID" value="NZ_QPMM01000004.1"/>
</dbReference>
<protein>
    <submittedName>
        <fullName evidence="3">DUF4834 family protein</fullName>
    </submittedName>
</protein>
<keyword evidence="2" id="KW-1133">Transmembrane helix</keyword>
<evidence type="ECO:0000313" key="4">
    <source>
        <dbReference type="Proteomes" id="UP000260644"/>
    </source>
</evidence>
<keyword evidence="4" id="KW-1185">Reference proteome</keyword>
<sequence>MFKFILTIIIAYILYKLVFNILIPGYRVTKEVRRQMNNMQDHMRQQYEQQQKAQQGAYGQASQEPPKQQKIDKGDYIDFEEVK</sequence>
<dbReference type="EMBL" id="QPMM01000004">
    <property type="protein sequence ID" value="RFS23486.1"/>
    <property type="molecule type" value="Genomic_DNA"/>
</dbReference>
<keyword evidence="2" id="KW-0472">Membrane</keyword>
<keyword evidence="2" id="KW-0812">Transmembrane</keyword>
<evidence type="ECO:0000256" key="1">
    <source>
        <dbReference type="SAM" id="MobiDB-lite"/>
    </source>
</evidence>
<organism evidence="3 4">
    <name type="scientific">Chitinophaga silvatica</name>
    <dbReference type="NCBI Taxonomy" id="2282649"/>
    <lineage>
        <taxon>Bacteria</taxon>
        <taxon>Pseudomonadati</taxon>
        <taxon>Bacteroidota</taxon>
        <taxon>Chitinophagia</taxon>
        <taxon>Chitinophagales</taxon>
        <taxon>Chitinophagaceae</taxon>
        <taxon>Chitinophaga</taxon>
    </lineage>
</organism>
<dbReference type="OrthoDB" id="680848at2"/>
<name>A0A3E1YBS8_9BACT</name>
<accession>A0A3E1YBS8</accession>
<gene>
    <name evidence="3" type="ORF">DVR12_10760</name>
</gene>
<dbReference type="InterPro" id="IPR032272">
    <property type="entry name" value="DUF4834"/>
</dbReference>
<evidence type="ECO:0000313" key="3">
    <source>
        <dbReference type="EMBL" id="RFS23486.1"/>
    </source>
</evidence>
<reference evidence="3 4" key="1">
    <citation type="submission" date="2018-07" db="EMBL/GenBank/DDBJ databases">
        <title>Chitinophaga K2CV101002-2 sp. nov., isolated from a monsoon evergreen broad-leaved forest soil.</title>
        <authorList>
            <person name="Lv Y."/>
        </authorList>
    </citation>
    <scope>NUCLEOTIDE SEQUENCE [LARGE SCALE GENOMIC DNA]</scope>
    <source>
        <strain evidence="3 4">GDMCC 1.1288</strain>
    </source>
</reference>
<proteinExistence type="predicted"/>
<feature type="compositionally biased region" description="Low complexity" evidence="1">
    <location>
        <begin position="46"/>
        <end position="64"/>
    </location>
</feature>
<evidence type="ECO:0000256" key="2">
    <source>
        <dbReference type="SAM" id="Phobius"/>
    </source>
</evidence>
<dbReference type="Pfam" id="PF16118">
    <property type="entry name" value="DUF4834"/>
    <property type="match status" value="1"/>
</dbReference>
<feature type="transmembrane region" description="Helical" evidence="2">
    <location>
        <begin position="6"/>
        <end position="26"/>
    </location>
</feature>
<comment type="caution">
    <text evidence="3">The sequence shown here is derived from an EMBL/GenBank/DDBJ whole genome shotgun (WGS) entry which is preliminary data.</text>
</comment>
<dbReference type="AlphaFoldDB" id="A0A3E1YBS8"/>